<sequence length="218" mass="25183">GDALDVFEEFRRETDHSIARIVEKHLGEELNVPSRVKSPRIDTPRKFTGTDDHLAFMKWLESLAAWMRTMFYGGSDPDIDQYRVSVLKNLLDDVALQWYIDFVDSPKAGNVVPSDFVEVLCSLHRRFITTATAHQALRDFDAVRFKSEDGPLKLMDDLEACSQRMREPMPDIILKQRFMKLIPLALKEDLQALRGISESYSSIQQIRTHANQLWEVRS</sequence>
<evidence type="ECO:0000313" key="2">
    <source>
        <dbReference type="Proteomes" id="UP001362999"/>
    </source>
</evidence>
<reference evidence="1 2" key="1">
    <citation type="journal article" date="2024" name="J Genomics">
        <title>Draft genome sequencing and assembly of Favolaschia claudopus CIRM-BRFM 2984 isolated from oak limbs.</title>
        <authorList>
            <person name="Navarro D."/>
            <person name="Drula E."/>
            <person name="Chaduli D."/>
            <person name="Cazenave R."/>
            <person name="Ahrendt S."/>
            <person name="Wang J."/>
            <person name="Lipzen A."/>
            <person name="Daum C."/>
            <person name="Barry K."/>
            <person name="Grigoriev I.V."/>
            <person name="Favel A."/>
            <person name="Rosso M.N."/>
            <person name="Martin F."/>
        </authorList>
    </citation>
    <scope>NUCLEOTIDE SEQUENCE [LARGE SCALE GENOMIC DNA]</scope>
    <source>
        <strain evidence="1 2">CIRM-BRFM 2984</strain>
    </source>
</reference>
<protein>
    <submittedName>
        <fullName evidence="1">Uncharacterized protein</fullName>
    </submittedName>
</protein>
<gene>
    <name evidence="1" type="ORF">R3P38DRAFT_2377734</name>
</gene>
<dbReference type="EMBL" id="JAWWNJ010000171">
    <property type="protein sequence ID" value="KAK6977220.1"/>
    <property type="molecule type" value="Genomic_DNA"/>
</dbReference>
<feature type="non-terminal residue" evidence="1">
    <location>
        <position position="218"/>
    </location>
</feature>
<accession>A0AAV9ZBE6</accession>
<dbReference type="Proteomes" id="UP001362999">
    <property type="component" value="Unassembled WGS sequence"/>
</dbReference>
<keyword evidence="2" id="KW-1185">Reference proteome</keyword>
<name>A0AAV9ZBE6_9AGAR</name>
<evidence type="ECO:0000313" key="1">
    <source>
        <dbReference type="EMBL" id="KAK6977220.1"/>
    </source>
</evidence>
<proteinExistence type="predicted"/>
<feature type="non-terminal residue" evidence="1">
    <location>
        <position position="1"/>
    </location>
</feature>
<comment type="caution">
    <text evidence="1">The sequence shown here is derived from an EMBL/GenBank/DDBJ whole genome shotgun (WGS) entry which is preliminary data.</text>
</comment>
<dbReference type="AlphaFoldDB" id="A0AAV9ZBE6"/>
<organism evidence="1 2">
    <name type="scientific">Favolaschia claudopus</name>
    <dbReference type="NCBI Taxonomy" id="2862362"/>
    <lineage>
        <taxon>Eukaryota</taxon>
        <taxon>Fungi</taxon>
        <taxon>Dikarya</taxon>
        <taxon>Basidiomycota</taxon>
        <taxon>Agaricomycotina</taxon>
        <taxon>Agaricomycetes</taxon>
        <taxon>Agaricomycetidae</taxon>
        <taxon>Agaricales</taxon>
        <taxon>Marasmiineae</taxon>
        <taxon>Mycenaceae</taxon>
        <taxon>Favolaschia</taxon>
    </lineage>
</organism>